<sequence length="139" mass="15664">MLQDSIAAQIEQHKMVQDGVLWCLGGGALFLLGCYNDRQLYFLERIKNMDKDEDKDRDDIWMKTHKLLNSTTQEVPRYLAVKDGNGTISIRAPDGGPFYVSPHTIDQLTGDSRIWASFCYFAAFGLTVYGAVQTAKHSI</sequence>
<dbReference type="InterPro" id="IPR044231">
    <property type="entry name" value="SP1/SPL1"/>
</dbReference>
<dbReference type="GO" id="GO:0016567">
    <property type="term" value="P:protein ubiquitination"/>
    <property type="evidence" value="ECO:0007669"/>
    <property type="project" value="InterPro"/>
</dbReference>
<keyword evidence="1" id="KW-1133">Transmembrane helix</keyword>
<keyword evidence="1" id="KW-0472">Membrane</keyword>
<evidence type="ECO:0000313" key="2">
    <source>
        <dbReference type="EMBL" id="CAB4291757.1"/>
    </source>
</evidence>
<feature type="transmembrane region" description="Helical" evidence="1">
    <location>
        <begin position="114"/>
        <end position="132"/>
    </location>
</feature>
<feature type="transmembrane region" description="Helical" evidence="1">
    <location>
        <begin position="19"/>
        <end position="35"/>
    </location>
</feature>
<dbReference type="PANTHER" id="PTHR47568">
    <property type="match status" value="1"/>
</dbReference>
<dbReference type="Proteomes" id="UP000507222">
    <property type="component" value="Unassembled WGS sequence"/>
</dbReference>
<dbReference type="GO" id="GO:0004842">
    <property type="term" value="F:ubiquitin-protein transferase activity"/>
    <property type="evidence" value="ECO:0007669"/>
    <property type="project" value="InterPro"/>
</dbReference>
<dbReference type="AlphaFoldDB" id="A0A6J5VVW2"/>
<evidence type="ECO:0008006" key="4">
    <source>
        <dbReference type="Google" id="ProtNLM"/>
    </source>
</evidence>
<evidence type="ECO:0000313" key="3">
    <source>
        <dbReference type="Proteomes" id="UP000507222"/>
    </source>
</evidence>
<name>A0A6J5VVW2_PRUAR</name>
<dbReference type="EMBL" id="CAEKDK010000008">
    <property type="protein sequence ID" value="CAB4291757.1"/>
    <property type="molecule type" value="Genomic_DNA"/>
</dbReference>
<accession>A0A6J5VVW2</accession>
<evidence type="ECO:0000256" key="1">
    <source>
        <dbReference type="SAM" id="Phobius"/>
    </source>
</evidence>
<reference evidence="2 3" key="1">
    <citation type="submission" date="2020-05" db="EMBL/GenBank/DDBJ databases">
        <authorList>
            <person name="Campoy J."/>
            <person name="Schneeberger K."/>
            <person name="Spophaly S."/>
        </authorList>
    </citation>
    <scope>NUCLEOTIDE SEQUENCE [LARGE SCALE GENOMIC DNA]</scope>
    <source>
        <strain evidence="2">PruArmRojPasFocal</strain>
    </source>
</reference>
<gene>
    <name evidence="2" type="ORF">CURHAP_LOCUS52128</name>
</gene>
<organism evidence="2 3">
    <name type="scientific">Prunus armeniaca</name>
    <name type="common">Apricot</name>
    <name type="synonym">Armeniaca vulgaris</name>
    <dbReference type="NCBI Taxonomy" id="36596"/>
    <lineage>
        <taxon>Eukaryota</taxon>
        <taxon>Viridiplantae</taxon>
        <taxon>Streptophyta</taxon>
        <taxon>Embryophyta</taxon>
        <taxon>Tracheophyta</taxon>
        <taxon>Spermatophyta</taxon>
        <taxon>Magnoliopsida</taxon>
        <taxon>eudicotyledons</taxon>
        <taxon>Gunneridae</taxon>
        <taxon>Pentapetalae</taxon>
        <taxon>rosids</taxon>
        <taxon>fabids</taxon>
        <taxon>Rosales</taxon>
        <taxon>Rosaceae</taxon>
        <taxon>Amygdaloideae</taxon>
        <taxon>Amygdaleae</taxon>
        <taxon>Prunus</taxon>
    </lineage>
</organism>
<proteinExistence type="predicted"/>
<dbReference type="PANTHER" id="PTHR47568:SF2">
    <property type="entry name" value="E3 UBIQUITIN-PROTEIN LIGASE SP1-RELATED"/>
    <property type="match status" value="1"/>
</dbReference>
<keyword evidence="1" id="KW-0812">Transmembrane</keyword>
<protein>
    <recommendedName>
        <fullName evidence="4">RING-type E3 ubiquitin transferase</fullName>
    </recommendedName>
</protein>